<feature type="transmembrane region" description="Helical" evidence="4">
    <location>
        <begin position="115"/>
        <end position="135"/>
    </location>
</feature>
<accession>A0A164PTW0</accession>
<evidence type="ECO:0000256" key="2">
    <source>
        <dbReference type="ARBA" id="ARBA00022989"/>
    </source>
</evidence>
<dbReference type="EMBL" id="KV419431">
    <property type="protein sequence ID" value="KZS89031.1"/>
    <property type="molecule type" value="Genomic_DNA"/>
</dbReference>
<dbReference type="Proteomes" id="UP000076722">
    <property type="component" value="Unassembled WGS sequence"/>
</dbReference>
<dbReference type="GO" id="GO:0005375">
    <property type="term" value="F:copper ion transmembrane transporter activity"/>
    <property type="evidence" value="ECO:0007669"/>
    <property type="project" value="UniProtKB-UniRule"/>
</dbReference>
<organism evidence="5 6">
    <name type="scientific">Sistotremastrum niveocremeum HHB9708</name>
    <dbReference type="NCBI Taxonomy" id="1314777"/>
    <lineage>
        <taxon>Eukaryota</taxon>
        <taxon>Fungi</taxon>
        <taxon>Dikarya</taxon>
        <taxon>Basidiomycota</taxon>
        <taxon>Agaricomycotina</taxon>
        <taxon>Agaricomycetes</taxon>
        <taxon>Sistotremastrales</taxon>
        <taxon>Sistotremastraceae</taxon>
        <taxon>Sertulicium</taxon>
        <taxon>Sertulicium niveocremeum</taxon>
    </lineage>
</organism>
<keyword evidence="6" id="KW-1185">Reference proteome</keyword>
<evidence type="ECO:0000313" key="5">
    <source>
        <dbReference type="EMBL" id="KZS89031.1"/>
    </source>
</evidence>
<sequence length="153" mass="17123">MSGTFWITQHRSLTSGLFALSFFGLLGLAIVYEGVRLLQTQFEVCTAHKEVESNGTNLGALPEIGERNPLIERRPKRRSPRLSSFLFRLLRSALYGISVFLAFFLMLVFMTYNAYLILAVVLGATTGHFIFSPYMNVAGDISERQLARGIACH</sequence>
<dbReference type="GO" id="GO:0016020">
    <property type="term" value="C:membrane"/>
    <property type="evidence" value="ECO:0007669"/>
    <property type="project" value="UniProtKB-SubCell"/>
</dbReference>
<evidence type="ECO:0000256" key="4">
    <source>
        <dbReference type="RuleBase" id="RU367022"/>
    </source>
</evidence>
<evidence type="ECO:0000256" key="3">
    <source>
        <dbReference type="ARBA" id="ARBA00023136"/>
    </source>
</evidence>
<name>A0A164PTW0_9AGAM</name>
<comment type="similarity">
    <text evidence="4">Belongs to the copper transporter (Ctr) (TC 1.A.56) family. SLC31A subfamily.</text>
</comment>
<protein>
    <recommendedName>
        <fullName evidence="4">Copper transport protein</fullName>
    </recommendedName>
</protein>
<dbReference type="PANTHER" id="PTHR12483:SF115">
    <property type="entry name" value="COPPER TRANSPORT PROTEIN"/>
    <property type="match status" value="1"/>
</dbReference>
<gene>
    <name evidence="5" type="ORF">SISNIDRAFT_489685</name>
</gene>
<comment type="subcellular location">
    <subcellularLocation>
        <location evidence="4">Membrane</location>
        <topology evidence="4">Multi-pass membrane protein</topology>
    </subcellularLocation>
</comment>
<dbReference type="PANTHER" id="PTHR12483">
    <property type="entry name" value="SOLUTE CARRIER FAMILY 31 COPPER TRANSPORTERS"/>
    <property type="match status" value="1"/>
</dbReference>
<dbReference type="OrthoDB" id="161814at2759"/>
<keyword evidence="3 4" id="KW-0472">Membrane</keyword>
<keyword evidence="2 4" id="KW-1133">Transmembrane helix</keyword>
<evidence type="ECO:0000256" key="1">
    <source>
        <dbReference type="ARBA" id="ARBA00022692"/>
    </source>
</evidence>
<feature type="transmembrane region" description="Helical" evidence="4">
    <location>
        <begin position="85"/>
        <end position="109"/>
    </location>
</feature>
<evidence type="ECO:0000313" key="6">
    <source>
        <dbReference type="Proteomes" id="UP000076722"/>
    </source>
</evidence>
<keyword evidence="1 4" id="KW-0812">Transmembrane</keyword>
<dbReference type="InterPro" id="IPR007274">
    <property type="entry name" value="Cop_transporter"/>
</dbReference>
<keyword evidence="4" id="KW-0187">Copper transport</keyword>
<keyword evidence="4" id="KW-0186">Copper</keyword>
<dbReference type="Pfam" id="PF04145">
    <property type="entry name" value="Ctr"/>
    <property type="match status" value="1"/>
</dbReference>
<dbReference type="AlphaFoldDB" id="A0A164PTW0"/>
<proteinExistence type="inferred from homology"/>
<keyword evidence="4" id="KW-0813">Transport</keyword>
<reference evidence="5 6" key="1">
    <citation type="journal article" date="2016" name="Mol. Biol. Evol.">
        <title>Comparative Genomics of Early-Diverging Mushroom-Forming Fungi Provides Insights into the Origins of Lignocellulose Decay Capabilities.</title>
        <authorList>
            <person name="Nagy L.G."/>
            <person name="Riley R."/>
            <person name="Tritt A."/>
            <person name="Adam C."/>
            <person name="Daum C."/>
            <person name="Floudas D."/>
            <person name="Sun H."/>
            <person name="Yadav J.S."/>
            <person name="Pangilinan J."/>
            <person name="Larsson K.H."/>
            <person name="Matsuura K."/>
            <person name="Barry K."/>
            <person name="Labutti K."/>
            <person name="Kuo R."/>
            <person name="Ohm R.A."/>
            <person name="Bhattacharya S.S."/>
            <person name="Shirouzu T."/>
            <person name="Yoshinaga Y."/>
            <person name="Martin F.M."/>
            <person name="Grigoriev I.V."/>
            <person name="Hibbett D.S."/>
        </authorList>
    </citation>
    <scope>NUCLEOTIDE SEQUENCE [LARGE SCALE GENOMIC DNA]</scope>
    <source>
        <strain evidence="5 6">HHB9708</strain>
    </source>
</reference>
<feature type="transmembrane region" description="Helical" evidence="4">
    <location>
        <begin position="12"/>
        <end position="32"/>
    </location>
</feature>
<keyword evidence="4" id="KW-0406">Ion transport</keyword>